<dbReference type="Gene3D" id="3.30.40.10">
    <property type="entry name" value="Zinc/RING finger domain, C3HC4 (zinc finger)"/>
    <property type="match status" value="1"/>
</dbReference>
<dbReference type="InterPro" id="IPR013083">
    <property type="entry name" value="Znf_RING/FYVE/PHD"/>
</dbReference>
<feature type="region of interest" description="Disordered" evidence="1">
    <location>
        <begin position="1"/>
        <end position="63"/>
    </location>
</feature>
<dbReference type="EMBL" id="BRXW01000377">
    <property type="protein sequence ID" value="GMH49008.1"/>
    <property type="molecule type" value="Genomic_DNA"/>
</dbReference>
<evidence type="ECO:0000313" key="2">
    <source>
        <dbReference type="EMBL" id="GMH49008.1"/>
    </source>
</evidence>
<accession>A0A9W7DMZ1</accession>
<comment type="caution">
    <text evidence="2">The sequence shown here is derived from an EMBL/GenBank/DDBJ whole genome shotgun (WGS) entry which is preliminary data.</text>
</comment>
<gene>
    <name evidence="2" type="ORF">TrLO_g15507</name>
</gene>
<dbReference type="OrthoDB" id="10251804at2759"/>
<organism evidence="2 3">
    <name type="scientific">Triparma laevis f. longispina</name>
    <dbReference type="NCBI Taxonomy" id="1714387"/>
    <lineage>
        <taxon>Eukaryota</taxon>
        <taxon>Sar</taxon>
        <taxon>Stramenopiles</taxon>
        <taxon>Ochrophyta</taxon>
        <taxon>Bolidophyceae</taxon>
        <taxon>Parmales</taxon>
        <taxon>Triparmaceae</taxon>
        <taxon>Triparma</taxon>
    </lineage>
</organism>
<feature type="compositionally biased region" description="Basic and acidic residues" evidence="1">
    <location>
        <begin position="14"/>
        <end position="36"/>
    </location>
</feature>
<evidence type="ECO:0000256" key="1">
    <source>
        <dbReference type="SAM" id="MobiDB-lite"/>
    </source>
</evidence>
<dbReference type="Proteomes" id="UP001165122">
    <property type="component" value="Unassembled WGS sequence"/>
</dbReference>
<evidence type="ECO:0008006" key="4">
    <source>
        <dbReference type="Google" id="ProtNLM"/>
    </source>
</evidence>
<dbReference type="Pfam" id="PF13920">
    <property type="entry name" value="zf-C3HC4_3"/>
    <property type="match status" value="1"/>
</dbReference>
<feature type="compositionally biased region" description="Low complexity" evidence="1">
    <location>
        <begin position="44"/>
        <end position="63"/>
    </location>
</feature>
<keyword evidence="3" id="KW-1185">Reference proteome</keyword>
<name>A0A9W7DMZ1_9STRA</name>
<dbReference type="SUPFAM" id="SSF57850">
    <property type="entry name" value="RING/U-box"/>
    <property type="match status" value="1"/>
</dbReference>
<protein>
    <recommendedName>
        <fullName evidence="4">RING-type domain-containing protein</fullName>
    </recommendedName>
</protein>
<reference evidence="3" key="1">
    <citation type="journal article" date="2023" name="Commun. Biol.">
        <title>Genome analysis of Parmales, the sister group of diatoms, reveals the evolutionary specialization of diatoms from phago-mixotrophs to photoautotrophs.</title>
        <authorList>
            <person name="Ban H."/>
            <person name="Sato S."/>
            <person name="Yoshikawa S."/>
            <person name="Yamada K."/>
            <person name="Nakamura Y."/>
            <person name="Ichinomiya M."/>
            <person name="Sato N."/>
            <person name="Blanc-Mathieu R."/>
            <person name="Endo H."/>
            <person name="Kuwata A."/>
            <person name="Ogata H."/>
        </authorList>
    </citation>
    <scope>NUCLEOTIDE SEQUENCE [LARGE SCALE GENOMIC DNA]</scope>
    <source>
        <strain evidence="3">NIES 3700</strain>
    </source>
</reference>
<dbReference type="AlphaFoldDB" id="A0A9W7DMZ1"/>
<proteinExistence type="predicted"/>
<evidence type="ECO:0000313" key="3">
    <source>
        <dbReference type="Proteomes" id="UP001165122"/>
    </source>
</evidence>
<sequence length="122" mass="13408">MSKPVATRCSSRLKAQETSRKSVREDEKKDNGEGKNEGSAAEESTTTTTQKSTTTTIPTISKTISKGEEEATCFVCMVNEPSAKVKQCRHTVTCGGYKEKLMKQGDSCPFCRKEIDGYELGR</sequence>